<accession>A0A1P8EGT0</accession>
<dbReference type="eggNOG" id="COG1853">
    <property type="taxonomic scope" value="Bacteria"/>
</dbReference>
<dbReference type="InterPro" id="IPR002563">
    <property type="entry name" value="Flavin_Rdtase-like_dom"/>
</dbReference>
<dbReference type="STRING" id="487316.BEN76_05005"/>
<name>A0A1P8EGT0_9GAMM</name>
<dbReference type="SMART" id="SM00903">
    <property type="entry name" value="Flavin_Reduct"/>
    <property type="match status" value="1"/>
</dbReference>
<dbReference type="AlphaFoldDB" id="A0A1P8EGT0"/>
<gene>
    <name evidence="4" type="ORF">BEN76_05005</name>
</gene>
<evidence type="ECO:0000313" key="4">
    <source>
        <dbReference type="EMBL" id="APV35405.1"/>
    </source>
</evidence>
<dbReference type="Proteomes" id="UP000185674">
    <property type="component" value="Chromosome"/>
</dbReference>
<dbReference type="PANTHER" id="PTHR30466">
    <property type="entry name" value="FLAVIN REDUCTASE"/>
    <property type="match status" value="1"/>
</dbReference>
<protein>
    <submittedName>
        <fullName evidence="4">Flavin oxidoreductase</fullName>
    </submittedName>
</protein>
<dbReference type="InterPro" id="IPR012349">
    <property type="entry name" value="Split_barrel_FMN-bd"/>
</dbReference>
<dbReference type="Gene3D" id="1.10.10.10">
    <property type="entry name" value="Winged helix-like DNA-binding domain superfamily/Winged helix DNA-binding domain"/>
    <property type="match status" value="1"/>
</dbReference>
<feature type="domain" description="Flavin reductase like" evidence="3">
    <location>
        <begin position="21"/>
        <end position="164"/>
    </location>
</feature>
<evidence type="ECO:0000256" key="1">
    <source>
        <dbReference type="ARBA" id="ARBA00008898"/>
    </source>
</evidence>
<organism evidence="4 5">
    <name type="scientific">Acinetobacter soli</name>
    <dbReference type="NCBI Taxonomy" id="487316"/>
    <lineage>
        <taxon>Bacteria</taxon>
        <taxon>Pseudomonadati</taxon>
        <taxon>Pseudomonadota</taxon>
        <taxon>Gammaproteobacteria</taxon>
        <taxon>Moraxellales</taxon>
        <taxon>Moraxellaceae</taxon>
        <taxon>Acinetobacter</taxon>
    </lineage>
</organism>
<dbReference type="InterPro" id="IPR050268">
    <property type="entry name" value="NADH-dep_flavin_reductase"/>
</dbReference>
<dbReference type="Gene3D" id="2.30.110.10">
    <property type="entry name" value="Electron Transport, Fmn-binding Protein, Chain A"/>
    <property type="match status" value="1"/>
</dbReference>
<dbReference type="NCBIfam" id="NF045919">
    <property type="entry name" value="HphnlacHdxRed"/>
    <property type="match status" value="1"/>
</dbReference>
<comment type="similarity">
    <text evidence="1">Belongs to the non-flavoprotein flavin reductase family.</text>
</comment>
<keyword evidence="2" id="KW-0560">Oxidoreductase</keyword>
<evidence type="ECO:0000256" key="2">
    <source>
        <dbReference type="ARBA" id="ARBA00023002"/>
    </source>
</evidence>
<dbReference type="GO" id="GO:0010181">
    <property type="term" value="F:FMN binding"/>
    <property type="evidence" value="ECO:0007669"/>
    <property type="project" value="InterPro"/>
</dbReference>
<reference evidence="4 5" key="1">
    <citation type="submission" date="2016-08" db="EMBL/GenBank/DDBJ databases">
        <title>Complete genome sequence of Acinetobacter baylyi strain GFJ2.</title>
        <authorList>
            <person name="Tabata M."/>
            <person name="Kuboki S."/>
            <person name="Gibu N."/>
            <person name="Kinouchi Y."/>
            <person name="Vangnai A."/>
            <person name="Kasai D."/>
            <person name="Fukuda M."/>
        </authorList>
    </citation>
    <scope>NUCLEOTIDE SEQUENCE [LARGE SCALE GENOMIC DNA]</scope>
    <source>
        <strain evidence="4 5">GFJ2</strain>
    </source>
</reference>
<sequence>MNTHHTLKEIQIDPLQFRRALGNFATGVTIMTAQNEQGERVGVTANSFNSVSLDPPLILWSIDKKSSSFTVFEQSSHFAVNILSGSQIELSNKFSRRNIDKFAETNYKLGQGLAPILEQCSAVFECERHAIIEGGDHWIIVGKVVNFQDEGRSPLLYHQGAYSSVIPHPSLQLKESISTTDLNAAQQGQLYSNACYLMSRAFKSYQADYLPKQLTSGYRTSEARLLLVLASGTAASKHDLPRDIAMPMQEVEQAIAILAADGLIKNNSDFLELTEKGKQIAHYLFKIADTHQEEIFKKYSQQDREIFMNILRDLAGIQ</sequence>
<dbReference type="InterPro" id="IPR036388">
    <property type="entry name" value="WH-like_DNA-bd_sf"/>
</dbReference>
<dbReference type="RefSeq" id="WP_076032453.1">
    <property type="nucleotide sequence ID" value="NZ_CP016896.1"/>
</dbReference>
<dbReference type="KEGG" id="asol:BEN76_05005"/>
<dbReference type="InterPro" id="IPR036390">
    <property type="entry name" value="WH_DNA-bd_sf"/>
</dbReference>
<dbReference type="Pfam" id="PF01613">
    <property type="entry name" value="Flavin_Reduct"/>
    <property type="match status" value="1"/>
</dbReference>
<evidence type="ECO:0000259" key="3">
    <source>
        <dbReference type="SMART" id="SM00903"/>
    </source>
</evidence>
<dbReference type="EMBL" id="CP016896">
    <property type="protein sequence ID" value="APV35405.1"/>
    <property type="molecule type" value="Genomic_DNA"/>
</dbReference>
<dbReference type="PANTHER" id="PTHR30466:SF11">
    <property type="entry name" value="FLAVIN-DEPENDENT MONOOXYGENASE, REDUCTASE SUBUNIT HSAB"/>
    <property type="match status" value="1"/>
</dbReference>
<dbReference type="GO" id="GO:0042602">
    <property type="term" value="F:riboflavin reductase (NADPH) activity"/>
    <property type="evidence" value="ECO:0007669"/>
    <property type="project" value="TreeGrafter"/>
</dbReference>
<evidence type="ECO:0000313" key="5">
    <source>
        <dbReference type="Proteomes" id="UP000185674"/>
    </source>
</evidence>
<proteinExistence type="inferred from homology"/>
<dbReference type="SUPFAM" id="SSF46785">
    <property type="entry name" value="Winged helix' DNA-binding domain"/>
    <property type="match status" value="1"/>
</dbReference>
<dbReference type="SUPFAM" id="SSF50475">
    <property type="entry name" value="FMN-binding split barrel"/>
    <property type="match status" value="1"/>
</dbReference>